<dbReference type="PATRIC" id="fig|1434119.4.peg.4696"/>
<name>A0A0E3PJ96_9EURY</name>
<dbReference type="InterPro" id="IPR058533">
    <property type="entry name" value="Cation_efflux_TM"/>
</dbReference>
<comment type="subcellular location">
    <subcellularLocation>
        <location evidence="1">Membrane</location>
        <topology evidence="1">Multi-pass membrane protein</topology>
    </subcellularLocation>
</comment>
<evidence type="ECO:0000256" key="6">
    <source>
        <dbReference type="SAM" id="Phobius"/>
    </source>
</evidence>
<evidence type="ECO:0000256" key="2">
    <source>
        <dbReference type="ARBA" id="ARBA00022448"/>
    </source>
</evidence>
<dbReference type="NCBIfam" id="TIGR01297">
    <property type="entry name" value="CDF"/>
    <property type="match status" value="1"/>
</dbReference>
<keyword evidence="3 6" id="KW-0812">Transmembrane</keyword>
<keyword evidence="5 6" id="KW-0472">Membrane</keyword>
<dbReference type="Pfam" id="PF16916">
    <property type="entry name" value="ZT_dimer"/>
    <property type="match status" value="1"/>
</dbReference>
<accession>A0A0E3PJ96</accession>
<gene>
    <name evidence="9" type="ORF">MSSIH_3613</name>
</gene>
<dbReference type="SUPFAM" id="SSF161111">
    <property type="entry name" value="Cation efflux protein transmembrane domain-like"/>
    <property type="match status" value="1"/>
</dbReference>
<feature type="domain" description="Cation efflux protein transmembrane" evidence="7">
    <location>
        <begin position="69"/>
        <end position="269"/>
    </location>
</feature>
<dbReference type="SUPFAM" id="SSF160240">
    <property type="entry name" value="Cation efflux protein cytoplasmic domain-like"/>
    <property type="match status" value="1"/>
</dbReference>
<organism evidence="9 10">
    <name type="scientific">Methanosarcina siciliae HI350</name>
    <dbReference type="NCBI Taxonomy" id="1434119"/>
    <lineage>
        <taxon>Archaea</taxon>
        <taxon>Methanobacteriati</taxon>
        <taxon>Methanobacteriota</taxon>
        <taxon>Stenosarchaea group</taxon>
        <taxon>Methanomicrobia</taxon>
        <taxon>Methanosarcinales</taxon>
        <taxon>Methanosarcinaceae</taxon>
        <taxon>Methanosarcina</taxon>
    </lineage>
</organism>
<evidence type="ECO:0000259" key="8">
    <source>
        <dbReference type="Pfam" id="PF16916"/>
    </source>
</evidence>
<dbReference type="InterPro" id="IPR027469">
    <property type="entry name" value="Cation_efflux_TMD_sf"/>
</dbReference>
<evidence type="ECO:0000256" key="5">
    <source>
        <dbReference type="ARBA" id="ARBA00023136"/>
    </source>
</evidence>
<keyword evidence="2" id="KW-0813">Transport</keyword>
<dbReference type="Gene3D" id="3.30.70.1350">
    <property type="entry name" value="Cation efflux protein, cytoplasmic domain"/>
    <property type="match status" value="1"/>
</dbReference>
<dbReference type="InterPro" id="IPR050291">
    <property type="entry name" value="CDF_Transporter"/>
</dbReference>
<protein>
    <submittedName>
        <fullName evidence="9">Cation efflux system protein</fullName>
    </submittedName>
</protein>
<evidence type="ECO:0000313" key="9">
    <source>
        <dbReference type="EMBL" id="AKB34303.1"/>
    </source>
</evidence>
<dbReference type="GO" id="GO:0008324">
    <property type="term" value="F:monoatomic cation transmembrane transporter activity"/>
    <property type="evidence" value="ECO:0007669"/>
    <property type="project" value="InterPro"/>
</dbReference>
<feature type="transmembrane region" description="Helical" evidence="6">
    <location>
        <begin position="12"/>
        <end position="35"/>
    </location>
</feature>
<dbReference type="PANTHER" id="PTHR43840">
    <property type="entry name" value="MITOCHONDRIAL METAL TRANSPORTER 1-RELATED"/>
    <property type="match status" value="1"/>
</dbReference>
<dbReference type="InterPro" id="IPR027470">
    <property type="entry name" value="Cation_efflux_CTD"/>
</dbReference>
<dbReference type="Gene3D" id="1.20.1510.10">
    <property type="entry name" value="Cation efflux protein transmembrane domain"/>
    <property type="match status" value="1"/>
</dbReference>
<feature type="domain" description="Cation efflux protein cytoplasmic" evidence="8">
    <location>
        <begin position="274"/>
        <end position="351"/>
    </location>
</feature>
<dbReference type="PANTHER" id="PTHR43840:SF15">
    <property type="entry name" value="MITOCHONDRIAL METAL TRANSPORTER 1-RELATED"/>
    <property type="match status" value="1"/>
</dbReference>
<dbReference type="AlphaFoldDB" id="A0A0E3PJ96"/>
<evidence type="ECO:0000256" key="4">
    <source>
        <dbReference type="ARBA" id="ARBA00022989"/>
    </source>
</evidence>
<dbReference type="HOGENOM" id="CLU_013430_3_0_2"/>
<dbReference type="Pfam" id="PF01545">
    <property type="entry name" value="Cation_efflux"/>
    <property type="match status" value="1"/>
</dbReference>
<dbReference type="Proteomes" id="UP000033092">
    <property type="component" value="Chromosome"/>
</dbReference>
<dbReference type="KEGG" id="msz:MSSIH_3613"/>
<dbReference type="InterPro" id="IPR036837">
    <property type="entry name" value="Cation_efflux_CTD_sf"/>
</dbReference>
<dbReference type="GO" id="GO:0016020">
    <property type="term" value="C:membrane"/>
    <property type="evidence" value="ECO:0007669"/>
    <property type="project" value="UniProtKB-SubCell"/>
</dbReference>
<evidence type="ECO:0000256" key="3">
    <source>
        <dbReference type="ARBA" id="ARBA00022692"/>
    </source>
</evidence>
<evidence type="ECO:0000256" key="1">
    <source>
        <dbReference type="ARBA" id="ARBA00004141"/>
    </source>
</evidence>
<evidence type="ECO:0000259" key="7">
    <source>
        <dbReference type="Pfam" id="PF01545"/>
    </source>
</evidence>
<evidence type="ECO:0000313" key="10">
    <source>
        <dbReference type="Proteomes" id="UP000033092"/>
    </source>
</evidence>
<dbReference type="InterPro" id="IPR002524">
    <property type="entry name" value="Cation_efflux"/>
</dbReference>
<keyword evidence="4 6" id="KW-1133">Transmembrane helix</keyword>
<reference evidence="9 10" key="1">
    <citation type="submission" date="2014-07" db="EMBL/GenBank/DDBJ databases">
        <title>Methanogenic archaea and the global carbon cycle.</title>
        <authorList>
            <person name="Henriksen J.R."/>
            <person name="Luke J."/>
            <person name="Reinhart S."/>
            <person name="Benedict M.N."/>
            <person name="Youngblut N.D."/>
            <person name="Metcalf M.E."/>
            <person name="Whitaker R.J."/>
            <person name="Metcalf W.W."/>
        </authorList>
    </citation>
    <scope>NUCLEOTIDE SEQUENCE [LARGE SCALE GENOMIC DNA]</scope>
    <source>
        <strain evidence="9 10">HI350</strain>
    </source>
</reference>
<feature type="transmembrane region" description="Helical" evidence="6">
    <location>
        <begin position="219"/>
        <end position="239"/>
    </location>
</feature>
<feature type="transmembrane region" description="Helical" evidence="6">
    <location>
        <begin position="66"/>
        <end position="84"/>
    </location>
</feature>
<sequence length="375" mass="41077">MYRVKGNVGARGIPTFSIIILPFSITLLLLFSTLLNGLAYEGGFKKFINGEFRMKAEKNMNKPRNISYAGLFFSLALTLFKLFAGLLGHSTALFADAVRSFSELINELVKLLDLSIAGKPEDWSHNYGHGKIITLFKGAGACMLLFAGIQSASLASGELLMFIQGRETEAPEIFALSAAAFSLVSKEIAPLFSKRAREQAEEISSGIGSYIGNSHFRSLFLSCFITLGIGCTFLPGKYWVVTDSLIAVLLSLYILGSSGRLLYGTANELIEASLDEENNRKIREIINRTEGVMGSGELKTRRIGNGIAINACITVNSSLNIQEVADIADLVEERLKKTYGEGIYTLVKAEPAPERSCPFQKKLRVFEEGRNKIIV</sequence>
<feature type="transmembrane region" description="Helical" evidence="6">
    <location>
        <begin position="245"/>
        <end position="263"/>
    </location>
</feature>
<dbReference type="EMBL" id="CP009507">
    <property type="protein sequence ID" value="AKB34303.1"/>
    <property type="molecule type" value="Genomic_DNA"/>
</dbReference>
<proteinExistence type="predicted"/>